<dbReference type="PaxDb" id="73239-Q7RJJ0"/>
<protein>
    <submittedName>
        <fullName evidence="2">Uncharacterized protein</fullName>
    </submittedName>
</protein>
<accession>Q7RJJ0</accession>
<keyword evidence="1" id="KW-0472">Membrane</keyword>
<keyword evidence="3" id="KW-1185">Reference proteome</keyword>
<evidence type="ECO:0000313" key="3">
    <source>
        <dbReference type="Proteomes" id="UP000008553"/>
    </source>
</evidence>
<evidence type="ECO:0000256" key="1">
    <source>
        <dbReference type="SAM" id="Phobius"/>
    </source>
</evidence>
<organism evidence="2 3">
    <name type="scientific">Plasmodium yoelii yoelii</name>
    <dbReference type="NCBI Taxonomy" id="73239"/>
    <lineage>
        <taxon>Eukaryota</taxon>
        <taxon>Sar</taxon>
        <taxon>Alveolata</taxon>
        <taxon>Apicomplexa</taxon>
        <taxon>Aconoidasida</taxon>
        <taxon>Haemosporida</taxon>
        <taxon>Plasmodiidae</taxon>
        <taxon>Plasmodium</taxon>
        <taxon>Plasmodium (Vinckeia)</taxon>
    </lineage>
</organism>
<dbReference type="AlphaFoldDB" id="Q7RJJ0"/>
<feature type="non-terminal residue" evidence="2">
    <location>
        <position position="1"/>
    </location>
</feature>
<comment type="caution">
    <text evidence="2">The sequence shown here is derived from an EMBL/GenBank/DDBJ whole genome shotgun (WGS) entry which is preliminary data.</text>
</comment>
<keyword evidence="1" id="KW-0812">Transmembrane</keyword>
<dbReference type="Proteomes" id="UP000008553">
    <property type="component" value="Unassembled WGS sequence"/>
</dbReference>
<evidence type="ECO:0000313" key="2">
    <source>
        <dbReference type="EMBL" id="EAA22830.1"/>
    </source>
</evidence>
<name>Q7RJJ0_PLAYO</name>
<sequence>CILILGKFTKNNRLLISFFPICLFQFFIATLLGNCIQTYICFFFFLLF</sequence>
<reference evidence="2 3" key="1">
    <citation type="journal article" date="2002" name="Nature">
        <title>Genome sequence and comparative analysis of the model rodent malaria parasite Plasmodium yoelii yoelii.</title>
        <authorList>
            <person name="Carlton J.M."/>
            <person name="Angiuoli S.V."/>
            <person name="Suh B.B."/>
            <person name="Kooij T.W."/>
            <person name="Pertea M."/>
            <person name="Silva J.C."/>
            <person name="Ermolaeva M.D."/>
            <person name="Allen J.E."/>
            <person name="Selengut J.D."/>
            <person name="Koo H.L."/>
            <person name="Peterson J.D."/>
            <person name="Pop M."/>
            <person name="Kosack D.S."/>
            <person name="Shumway M.F."/>
            <person name="Bidwell S.L."/>
            <person name="Shallom S.J."/>
            <person name="van Aken S.E."/>
            <person name="Riedmuller S.B."/>
            <person name="Feldblyum T.V."/>
            <person name="Cho J.K."/>
            <person name="Quackenbush J."/>
            <person name="Sedegah M."/>
            <person name="Shoaibi A."/>
            <person name="Cummings L.M."/>
            <person name="Florens L."/>
            <person name="Yates J.R."/>
            <person name="Raine J.D."/>
            <person name="Sinden R.E."/>
            <person name="Harris M.A."/>
            <person name="Cunningham D.A."/>
            <person name="Preiser P.R."/>
            <person name="Bergman L.W."/>
            <person name="Vaidya A.B."/>
            <person name="van Lin L.H."/>
            <person name="Janse C.J."/>
            <person name="Waters A.P."/>
            <person name="Smith H.O."/>
            <person name="White O.R."/>
            <person name="Salzberg S.L."/>
            <person name="Venter J.C."/>
            <person name="Fraser C.M."/>
            <person name="Hoffman S.L."/>
            <person name="Gardner M.J."/>
            <person name="Carucci D.J."/>
        </authorList>
    </citation>
    <scope>NUCLEOTIDE SEQUENCE [LARGE SCALE GENOMIC DNA]</scope>
    <source>
        <strain evidence="2 3">17XNL</strain>
    </source>
</reference>
<keyword evidence="1" id="KW-1133">Transmembrane helix</keyword>
<proteinExistence type="predicted"/>
<dbReference type="EMBL" id="AABL01000929">
    <property type="protein sequence ID" value="EAA22830.1"/>
    <property type="molecule type" value="Genomic_DNA"/>
</dbReference>
<feature type="transmembrane region" description="Helical" evidence="1">
    <location>
        <begin position="14"/>
        <end position="47"/>
    </location>
</feature>
<gene>
    <name evidence="2" type="ORF">PY03270</name>
</gene>
<dbReference type="InParanoid" id="Q7RJJ0"/>